<dbReference type="InParanoid" id="W3WZ15"/>
<dbReference type="OrthoDB" id="15595at2759"/>
<organism evidence="3 4">
    <name type="scientific">Pestalotiopsis fici (strain W106-1 / CGMCC3.15140)</name>
    <dbReference type="NCBI Taxonomy" id="1229662"/>
    <lineage>
        <taxon>Eukaryota</taxon>
        <taxon>Fungi</taxon>
        <taxon>Dikarya</taxon>
        <taxon>Ascomycota</taxon>
        <taxon>Pezizomycotina</taxon>
        <taxon>Sordariomycetes</taxon>
        <taxon>Xylariomycetidae</taxon>
        <taxon>Amphisphaeriales</taxon>
        <taxon>Sporocadaceae</taxon>
        <taxon>Pestalotiopsis</taxon>
    </lineage>
</organism>
<reference evidence="4" key="1">
    <citation type="journal article" date="2015" name="BMC Genomics">
        <title>Genomic and transcriptomic analysis of the endophytic fungus Pestalotiopsis fici reveals its lifestyle and high potential for synthesis of natural products.</title>
        <authorList>
            <person name="Wang X."/>
            <person name="Zhang X."/>
            <person name="Liu L."/>
            <person name="Xiang M."/>
            <person name="Wang W."/>
            <person name="Sun X."/>
            <person name="Che Y."/>
            <person name="Guo L."/>
            <person name="Liu G."/>
            <person name="Guo L."/>
            <person name="Wang C."/>
            <person name="Yin W.B."/>
            <person name="Stadler M."/>
            <person name="Zhang X."/>
            <person name="Liu X."/>
        </authorList>
    </citation>
    <scope>NUCLEOTIDE SEQUENCE [LARGE SCALE GENOMIC DNA]</scope>
    <source>
        <strain evidence="4">W106-1 / CGMCC3.15140</strain>
    </source>
</reference>
<proteinExistence type="predicted"/>
<name>W3WZ15_PESFW</name>
<evidence type="ECO:0000313" key="4">
    <source>
        <dbReference type="Proteomes" id="UP000030651"/>
    </source>
</evidence>
<feature type="transmembrane region" description="Helical" evidence="2">
    <location>
        <begin position="210"/>
        <end position="237"/>
    </location>
</feature>
<dbReference type="PANTHER" id="PTHR28297:SF1">
    <property type="entry name" value="FUNGAL PROTEIN"/>
    <property type="match status" value="1"/>
</dbReference>
<protein>
    <submittedName>
        <fullName evidence="3">Uncharacterized protein</fullName>
    </submittedName>
</protein>
<keyword evidence="2" id="KW-0812">Transmembrane</keyword>
<feature type="transmembrane region" description="Helical" evidence="2">
    <location>
        <begin position="92"/>
        <end position="111"/>
    </location>
</feature>
<keyword evidence="2" id="KW-0472">Membrane</keyword>
<keyword evidence="2" id="KW-1133">Transmembrane helix</keyword>
<dbReference type="Pfam" id="PF10445">
    <property type="entry name" value="DUF2456"/>
    <property type="match status" value="1"/>
</dbReference>
<dbReference type="KEGG" id="pfy:PFICI_10193"/>
<evidence type="ECO:0000256" key="2">
    <source>
        <dbReference type="SAM" id="Phobius"/>
    </source>
</evidence>
<sequence>MAWAANPFFTARQQASPDPEASAPITESVRKGFLSPSEKITGHQIFYLLVPHGFIAAIISGVINLAIAVGMYGTTKQSINLFQFPNTLVGDATVTIILQCIITWLAELALVNQDLKHSRVQSIGSFSEPKNRLIRWFMFLDRTDDAKYEGGCLAHWMVFLFSQVLRALLIAVATFALFIGPTIGFMTLVGTRNGGDWTYVGTVHPSLHTWVPMMFKGILGASVGLLTTPLFAMFWLVRCGWALIRNEKHYGEC</sequence>
<dbReference type="AlphaFoldDB" id="W3WZ15"/>
<dbReference type="eggNOG" id="ENOG502S4IY">
    <property type="taxonomic scope" value="Eukaryota"/>
</dbReference>
<evidence type="ECO:0000256" key="1">
    <source>
        <dbReference type="SAM" id="MobiDB-lite"/>
    </source>
</evidence>
<dbReference type="GeneID" id="19275206"/>
<dbReference type="Proteomes" id="UP000030651">
    <property type="component" value="Unassembled WGS sequence"/>
</dbReference>
<feature type="region of interest" description="Disordered" evidence="1">
    <location>
        <begin position="1"/>
        <end position="24"/>
    </location>
</feature>
<dbReference type="HOGENOM" id="CLU_075627_0_0_1"/>
<dbReference type="InterPro" id="IPR018852">
    <property type="entry name" value="DUF2456"/>
</dbReference>
<accession>W3WZ15</accession>
<dbReference type="PANTHER" id="PTHR28297">
    <property type="entry name" value="FUNGAL PROTEIN"/>
    <property type="match status" value="1"/>
</dbReference>
<gene>
    <name evidence="3" type="ORF">PFICI_10193</name>
</gene>
<dbReference type="RefSeq" id="XP_007836965.1">
    <property type="nucleotide sequence ID" value="XM_007838774.1"/>
</dbReference>
<keyword evidence="4" id="KW-1185">Reference proteome</keyword>
<evidence type="ECO:0000313" key="3">
    <source>
        <dbReference type="EMBL" id="ETS78131.1"/>
    </source>
</evidence>
<feature type="transmembrane region" description="Helical" evidence="2">
    <location>
        <begin position="167"/>
        <end position="190"/>
    </location>
</feature>
<dbReference type="EMBL" id="KI912115">
    <property type="protein sequence ID" value="ETS78131.1"/>
    <property type="molecule type" value="Genomic_DNA"/>
</dbReference>
<feature type="transmembrane region" description="Helical" evidence="2">
    <location>
        <begin position="45"/>
        <end position="72"/>
    </location>
</feature>
<dbReference type="OMA" id="WEGNDER"/>